<organism evidence="2 3">
    <name type="scientific">Sandaracinobacteroides saxicola</name>
    <dbReference type="NCBI Taxonomy" id="2759707"/>
    <lineage>
        <taxon>Bacteria</taxon>
        <taxon>Pseudomonadati</taxon>
        <taxon>Pseudomonadota</taxon>
        <taxon>Alphaproteobacteria</taxon>
        <taxon>Sphingomonadales</taxon>
        <taxon>Sphingosinicellaceae</taxon>
        <taxon>Sandaracinobacteroides</taxon>
    </lineage>
</organism>
<dbReference type="InterPro" id="IPR013430">
    <property type="entry name" value="Toxin_antidote_HigA"/>
</dbReference>
<accession>A0A7G5IMS0</accession>
<dbReference type="SUPFAM" id="SSF47413">
    <property type="entry name" value="lambda repressor-like DNA-binding domains"/>
    <property type="match status" value="1"/>
</dbReference>
<evidence type="ECO:0000256" key="1">
    <source>
        <dbReference type="ARBA" id="ARBA00023125"/>
    </source>
</evidence>
<reference evidence="2 3" key="1">
    <citation type="submission" date="2020-07" db="EMBL/GenBank/DDBJ databases">
        <title>Complete genome sequence for Sandaracinobacter sp. M6.</title>
        <authorList>
            <person name="Tang Y."/>
            <person name="Liu Q."/>
            <person name="Guo Z."/>
            <person name="Lei P."/>
            <person name="Huang B."/>
        </authorList>
    </citation>
    <scope>NUCLEOTIDE SEQUENCE [LARGE SCALE GENOMIC DNA]</scope>
    <source>
        <strain evidence="2 3">M6</strain>
    </source>
</reference>
<sequence length="104" mass="11585">MSKLSTTTDQHIALEHPGEMLRAEFIAPLGLTIEALANAINLPVEQVEPVVAGKKRIEAELDLRLGRYFGMSAGFFLRMRDQYELTLARRALNGELDRIVPHAA</sequence>
<dbReference type="Gene3D" id="1.10.260.40">
    <property type="entry name" value="lambda repressor-like DNA-binding domains"/>
    <property type="match status" value="1"/>
</dbReference>
<dbReference type="PANTHER" id="PTHR36924:SF1">
    <property type="entry name" value="ANTITOXIN HIGA-1"/>
    <property type="match status" value="1"/>
</dbReference>
<name>A0A7G5IMS0_9SPHN</name>
<dbReference type="AlphaFoldDB" id="A0A7G5IMS0"/>
<gene>
    <name evidence="2" type="ORF">H3309_12305</name>
</gene>
<dbReference type="InterPro" id="IPR010982">
    <property type="entry name" value="Lambda_DNA-bd_dom_sf"/>
</dbReference>
<evidence type="ECO:0000313" key="3">
    <source>
        <dbReference type="Proteomes" id="UP000515292"/>
    </source>
</evidence>
<dbReference type="NCBIfam" id="TIGR02607">
    <property type="entry name" value="antidote_HigA"/>
    <property type="match status" value="1"/>
</dbReference>
<dbReference type="Proteomes" id="UP000515292">
    <property type="component" value="Chromosome"/>
</dbReference>
<dbReference type="KEGG" id="sand:H3309_12305"/>
<dbReference type="GO" id="GO:0003677">
    <property type="term" value="F:DNA binding"/>
    <property type="evidence" value="ECO:0007669"/>
    <property type="project" value="UniProtKB-KW"/>
</dbReference>
<keyword evidence="1" id="KW-0238">DNA-binding</keyword>
<dbReference type="EMBL" id="CP059851">
    <property type="protein sequence ID" value="QMW24662.1"/>
    <property type="molecule type" value="Genomic_DNA"/>
</dbReference>
<evidence type="ECO:0000313" key="2">
    <source>
        <dbReference type="EMBL" id="QMW24662.1"/>
    </source>
</evidence>
<keyword evidence="3" id="KW-1185">Reference proteome</keyword>
<protein>
    <submittedName>
        <fullName evidence="2">HigA family addiction module antidote protein</fullName>
    </submittedName>
</protein>
<dbReference type="PANTHER" id="PTHR36924">
    <property type="entry name" value="ANTITOXIN HIGA-1"/>
    <property type="match status" value="1"/>
</dbReference>
<proteinExistence type="predicted"/>